<reference evidence="3" key="1">
    <citation type="submission" date="2020-01" db="EMBL/GenBank/DDBJ databases">
        <authorList>
            <consortium name="DOE Joint Genome Institute"/>
            <person name="Haridas S."/>
            <person name="Albert R."/>
            <person name="Binder M."/>
            <person name="Bloem J."/>
            <person name="Labutti K."/>
            <person name="Salamov A."/>
            <person name="Andreopoulos B."/>
            <person name="Baker S.E."/>
            <person name="Barry K."/>
            <person name="Bills G."/>
            <person name="Bluhm B.H."/>
            <person name="Cannon C."/>
            <person name="Castanera R."/>
            <person name="Culley D.E."/>
            <person name="Daum C."/>
            <person name="Ezra D."/>
            <person name="Gonzalez J.B."/>
            <person name="Henrissat B."/>
            <person name="Kuo A."/>
            <person name="Liang C."/>
            <person name="Lipzen A."/>
            <person name="Lutzoni F."/>
            <person name="Magnuson J."/>
            <person name="Mondo S."/>
            <person name="Nolan M."/>
            <person name="Ohm R."/>
            <person name="Pangilinan J."/>
            <person name="Park H.-J."/>
            <person name="Ramirez L."/>
            <person name="Alfaro M."/>
            <person name="Sun H."/>
            <person name="Tritt A."/>
            <person name="Yoshinaga Y."/>
            <person name="Zwiers L.-H."/>
            <person name="Turgeon B.G."/>
            <person name="Goodwin S.B."/>
            <person name="Spatafora J.W."/>
            <person name="Crous P.W."/>
            <person name="Grigoriev I.V."/>
        </authorList>
    </citation>
    <scope>NUCLEOTIDE SEQUENCE</scope>
    <source>
        <strain evidence="3">CBS 342.82</strain>
    </source>
</reference>
<organism evidence="3">
    <name type="scientific">Dissoconium aciculare CBS 342.82</name>
    <dbReference type="NCBI Taxonomy" id="1314786"/>
    <lineage>
        <taxon>Eukaryota</taxon>
        <taxon>Fungi</taxon>
        <taxon>Dikarya</taxon>
        <taxon>Ascomycota</taxon>
        <taxon>Pezizomycotina</taxon>
        <taxon>Dothideomycetes</taxon>
        <taxon>Dothideomycetidae</taxon>
        <taxon>Mycosphaerellales</taxon>
        <taxon>Dissoconiaceae</taxon>
        <taxon>Dissoconium</taxon>
    </lineage>
</organism>
<dbReference type="GeneID" id="54362302"/>
<dbReference type="AlphaFoldDB" id="A0A6J3M990"/>
<dbReference type="GO" id="GO:0043291">
    <property type="term" value="C:RAVE complex"/>
    <property type="evidence" value="ECO:0007669"/>
    <property type="project" value="TreeGrafter"/>
</dbReference>
<dbReference type="PANTHER" id="PTHR13618">
    <property type="entry name" value="LEUCINE ZIPPER CONTAINING TRANSCRIPTION FACTOR LZF1"/>
    <property type="match status" value="1"/>
</dbReference>
<dbReference type="OrthoDB" id="66510at2759"/>
<reference evidence="3" key="2">
    <citation type="submission" date="2020-04" db="EMBL/GenBank/DDBJ databases">
        <authorList>
            <consortium name="NCBI Genome Project"/>
        </authorList>
    </citation>
    <scope>NUCLEOTIDE SEQUENCE</scope>
    <source>
        <strain evidence="3">CBS 342.82</strain>
    </source>
</reference>
<dbReference type="Proteomes" id="UP000504637">
    <property type="component" value="Unplaced"/>
</dbReference>
<gene>
    <name evidence="3" type="ORF">K489DRAFT_378845</name>
</gene>
<evidence type="ECO:0000313" key="2">
    <source>
        <dbReference type="Proteomes" id="UP000504637"/>
    </source>
</evidence>
<dbReference type="RefSeq" id="XP_033461464.1">
    <property type="nucleotide sequence ID" value="XM_033604502.1"/>
</dbReference>
<sequence>MSTIAWPPPQATDAPELSTEQIARKVQATTARELVWLLSSLQETLVSLKDGLASCAILLAPQEPGSTLVLSSHRSEALKGFVNRVGARLVKGEIHLRLPPLLPVPRGQSSFRISISNLPTSATVVLEQLTTARTLINGSLDVIDATRWTGDAHNPAFLAGQLRLLHEHIQDARAALQGDADVAAAWPTSSIDTTAFHPTLPKNLSLHLHIADAALILTARTLEPANGMLTPHHAPSGSRPTTASSMNPPSNQPLFGGFSFRDRLATALGAAPRPLHDEAGEIFTFHGETFRVRDKVRVESQDPSLMAALAKLSALERSVALSRRALRIVMGGTGEEDEE</sequence>
<reference evidence="3" key="3">
    <citation type="submission" date="2025-08" db="UniProtKB">
        <authorList>
            <consortium name="RefSeq"/>
        </authorList>
    </citation>
    <scope>IDENTIFICATION</scope>
    <source>
        <strain evidence="3">CBS 342.82</strain>
    </source>
</reference>
<feature type="region of interest" description="Disordered" evidence="1">
    <location>
        <begin position="229"/>
        <end position="250"/>
    </location>
</feature>
<feature type="compositionally biased region" description="Polar residues" evidence="1">
    <location>
        <begin position="238"/>
        <end position="250"/>
    </location>
</feature>
<dbReference type="PANTHER" id="PTHR13618:SF1">
    <property type="entry name" value="PROTEIN ROGDI HOMOLOG"/>
    <property type="match status" value="1"/>
</dbReference>
<accession>A0A6J3M990</accession>
<dbReference type="Pfam" id="PF10259">
    <property type="entry name" value="Rogdi_lz"/>
    <property type="match status" value="1"/>
</dbReference>
<evidence type="ECO:0000256" key="1">
    <source>
        <dbReference type="SAM" id="MobiDB-lite"/>
    </source>
</evidence>
<dbReference type="InterPro" id="IPR028241">
    <property type="entry name" value="RAVE2/Rogdi"/>
</dbReference>
<evidence type="ECO:0008006" key="4">
    <source>
        <dbReference type="Google" id="ProtNLM"/>
    </source>
</evidence>
<evidence type="ECO:0000313" key="3">
    <source>
        <dbReference type="RefSeq" id="XP_033461464.1"/>
    </source>
</evidence>
<protein>
    <recommendedName>
        <fullName evidence="4">RAVE subunit 2/Rogdi</fullName>
    </recommendedName>
</protein>
<name>A0A6J3M990_9PEZI</name>
<proteinExistence type="predicted"/>
<keyword evidence="2" id="KW-1185">Reference proteome</keyword>